<proteinExistence type="predicted"/>
<evidence type="ECO:0000313" key="2">
    <source>
        <dbReference type="EMBL" id="EYB89287.1"/>
    </source>
</evidence>
<dbReference type="GO" id="GO:0004725">
    <property type="term" value="F:protein tyrosine phosphatase activity"/>
    <property type="evidence" value="ECO:0007669"/>
    <property type="project" value="InterPro"/>
</dbReference>
<dbReference type="PANTHER" id="PTHR46163:SF5">
    <property type="entry name" value="TYROSINE-PROTEIN PHOSPHATASE"/>
    <property type="match status" value="1"/>
</dbReference>
<dbReference type="InterPro" id="IPR000242">
    <property type="entry name" value="PTP_cat"/>
</dbReference>
<gene>
    <name evidence="2" type="primary">Acey_s0233.g3078</name>
    <name evidence="2" type="ORF">Y032_0233g3078</name>
</gene>
<dbReference type="AlphaFoldDB" id="A0A016SFW2"/>
<dbReference type="Proteomes" id="UP000024635">
    <property type="component" value="Unassembled WGS sequence"/>
</dbReference>
<protein>
    <recommendedName>
        <fullName evidence="1">Tyrosine-protein phosphatase domain-containing protein</fullName>
    </recommendedName>
</protein>
<dbReference type="SMART" id="SM00194">
    <property type="entry name" value="PTPc"/>
    <property type="match status" value="1"/>
</dbReference>
<dbReference type="InterPro" id="IPR052782">
    <property type="entry name" value="Oocyte-zygote_transition_reg"/>
</dbReference>
<dbReference type="SUPFAM" id="SSF52799">
    <property type="entry name" value="(Phosphotyrosine protein) phosphatases II"/>
    <property type="match status" value="1"/>
</dbReference>
<organism evidence="2 3">
    <name type="scientific">Ancylostoma ceylanicum</name>
    <dbReference type="NCBI Taxonomy" id="53326"/>
    <lineage>
        <taxon>Eukaryota</taxon>
        <taxon>Metazoa</taxon>
        <taxon>Ecdysozoa</taxon>
        <taxon>Nematoda</taxon>
        <taxon>Chromadorea</taxon>
        <taxon>Rhabditida</taxon>
        <taxon>Rhabditina</taxon>
        <taxon>Rhabditomorpha</taxon>
        <taxon>Strongyloidea</taxon>
        <taxon>Ancylostomatidae</taxon>
        <taxon>Ancylostomatinae</taxon>
        <taxon>Ancylostoma</taxon>
    </lineage>
</organism>
<comment type="caution">
    <text evidence="2">The sequence shown here is derived from an EMBL/GenBank/DDBJ whole genome shotgun (WGS) entry which is preliminary data.</text>
</comment>
<evidence type="ECO:0000259" key="1">
    <source>
        <dbReference type="PROSITE" id="PS50055"/>
    </source>
</evidence>
<dbReference type="STRING" id="53326.A0A016SFW2"/>
<dbReference type="OrthoDB" id="5855260at2759"/>
<dbReference type="Gene3D" id="3.90.190.10">
    <property type="entry name" value="Protein tyrosine phosphatase superfamily"/>
    <property type="match status" value="1"/>
</dbReference>
<dbReference type="EMBL" id="JARK01001569">
    <property type="protein sequence ID" value="EYB89287.1"/>
    <property type="molecule type" value="Genomic_DNA"/>
</dbReference>
<dbReference type="Pfam" id="PF00102">
    <property type="entry name" value="Y_phosphatase"/>
    <property type="match status" value="1"/>
</dbReference>
<keyword evidence="3" id="KW-1185">Reference proteome</keyword>
<dbReference type="PANTHER" id="PTHR46163">
    <property type="entry name" value="TYROSINE-PROTEIN PHOSPHATASE-RELATED"/>
    <property type="match status" value="1"/>
</dbReference>
<name>A0A016SFW2_9BILA</name>
<dbReference type="InterPro" id="IPR029021">
    <property type="entry name" value="Prot-tyrosine_phosphatase-like"/>
</dbReference>
<accession>A0A016SFW2</accession>
<sequence length="227" mass="25921">MWLWLSASVSRQTNRSRKTATARRAAVTRLVCVHLEFPICFSLDSAPIAVTPKEKQEMITKAYENPSTTKVAEDSWSFLPAIKTQQAKISRRRQVKDFVEHVICRGPRGLIEEFRKMKRTNDLTKMTEFVAQIHKGKNRYKDVGCLDNNRVVLTVGPCSYIHANYVSTPDNPKKFICTQAPLPDTCAEFWCMVVQESAEVIVMLCNFIEQVCEVMARSEKGERAVEE</sequence>
<feature type="domain" description="Tyrosine-protein phosphatase" evidence="1">
    <location>
        <begin position="110"/>
        <end position="213"/>
    </location>
</feature>
<dbReference type="PROSITE" id="PS50055">
    <property type="entry name" value="TYR_PHOSPHATASE_PTP"/>
    <property type="match status" value="1"/>
</dbReference>
<evidence type="ECO:0000313" key="3">
    <source>
        <dbReference type="Proteomes" id="UP000024635"/>
    </source>
</evidence>
<reference evidence="3" key="1">
    <citation type="journal article" date="2015" name="Nat. Genet.">
        <title>The genome and transcriptome of the zoonotic hookworm Ancylostoma ceylanicum identify infection-specific gene families.</title>
        <authorList>
            <person name="Schwarz E.M."/>
            <person name="Hu Y."/>
            <person name="Antoshechkin I."/>
            <person name="Miller M.M."/>
            <person name="Sternberg P.W."/>
            <person name="Aroian R.V."/>
        </authorList>
    </citation>
    <scope>NUCLEOTIDE SEQUENCE</scope>
    <source>
        <strain evidence="3">HY135</strain>
    </source>
</reference>